<reference evidence="14" key="1">
    <citation type="submission" date="2023-07" db="EMBL/GenBank/DDBJ databases">
        <title>Black Yeasts Isolated from many extreme environments.</title>
        <authorList>
            <person name="Coleine C."/>
            <person name="Stajich J.E."/>
            <person name="Selbmann L."/>
        </authorList>
    </citation>
    <scope>NUCLEOTIDE SEQUENCE</scope>
    <source>
        <strain evidence="14">CCFEE 5485</strain>
    </source>
</reference>
<keyword evidence="6 10" id="KW-0663">Pyridoxal phosphate</keyword>
<comment type="pathway">
    <text evidence="3 11">Porphyrin-containing compound metabolism; protoporphyrin-IX biosynthesis; 5-aminolevulinate from glycine: step 1/1.</text>
</comment>
<dbReference type="Pfam" id="PF00155">
    <property type="entry name" value="Aminotran_1_2"/>
    <property type="match status" value="1"/>
</dbReference>
<comment type="caution">
    <text evidence="14">The sequence shown here is derived from an EMBL/GenBank/DDBJ whole genome shotgun (WGS) entry which is preliminary data.</text>
</comment>
<evidence type="ECO:0000256" key="9">
    <source>
        <dbReference type="ARBA" id="ARBA00047654"/>
    </source>
</evidence>
<dbReference type="PROSITE" id="PS00599">
    <property type="entry name" value="AA_TRANSFER_CLASS_2"/>
    <property type="match status" value="1"/>
</dbReference>
<dbReference type="GO" id="GO:0005759">
    <property type="term" value="C:mitochondrial matrix"/>
    <property type="evidence" value="ECO:0007669"/>
    <property type="project" value="UniProtKB-SubCell"/>
</dbReference>
<dbReference type="EC" id="2.3.1.37" evidence="11"/>
<comment type="catalytic activity">
    <reaction evidence="9 11">
        <text>succinyl-CoA + glycine + H(+) = 5-aminolevulinate + CO2 + CoA</text>
        <dbReference type="Rhea" id="RHEA:12921"/>
        <dbReference type="ChEBI" id="CHEBI:15378"/>
        <dbReference type="ChEBI" id="CHEBI:16526"/>
        <dbReference type="ChEBI" id="CHEBI:57287"/>
        <dbReference type="ChEBI" id="CHEBI:57292"/>
        <dbReference type="ChEBI" id="CHEBI:57305"/>
        <dbReference type="ChEBI" id="CHEBI:356416"/>
        <dbReference type="EC" id="2.3.1.37"/>
    </reaction>
</comment>
<feature type="region of interest" description="Disordered" evidence="12">
    <location>
        <begin position="1"/>
        <end position="30"/>
    </location>
</feature>
<keyword evidence="5 11" id="KW-0808">Transferase</keyword>
<keyword evidence="15" id="KW-1185">Reference proteome</keyword>
<sequence>MSRVNAFASTIRAQPPLRPTHSLGRQKHSLSFKSLEDTRLGRRAFSKKTQDALEHTTPLKARIVNLHGDGGAASLSVPGYENFRPPPLYEKALSARTGQGLSKFDYEAYLQHEIDKKKNDKSYRIFNSVNRLAESFPQAHRGSAGNDIVTVWCSNDYLGMGGNKQVLDVMHKTLDTYGFGSGGTRNISGHNEHAVKLESTLANLHGKEAALVFTSCFVANDATLSTLCSKLPGCTILSDESNHASMIEGIRHAKADKVIFKHNDLADLESKLAALPVSSPKLIAFESVYSMSGSVGPIKEICDLAEKYGAITFLDEVHAVGMYGPYGGGVAEHLDWETHVQAEQGKASRKGTIMDRVDIITGTLAKGYGGIGGYIAANSRIVDVVRSLAPGFIFTTSLPPSVMAGARTSVEVQRSSVKDRQLQQMHSRMVKKALTAKGIPVMGNPSHIVPVLVGDPVKAKQASDLLLDNHGIYVQAINYPTVPHGQERLRITPTPGHTAELQADLVEALEIVWEQLGLKRLEDWTAEAPTWTTFEGQATNAENVWSDSQLSLPAELVESTPRRSHGDLQKPSLVHDAREVLATFSKNITGVADGNVFIPM</sequence>
<name>A0AAE0WHL8_9PEZI</name>
<evidence type="ECO:0000256" key="8">
    <source>
        <dbReference type="ARBA" id="ARBA00023315"/>
    </source>
</evidence>
<dbReference type="Gene3D" id="3.40.640.10">
    <property type="entry name" value="Type I PLP-dependent aspartate aminotransferase-like (Major domain)"/>
    <property type="match status" value="1"/>
</dbReference>
<dbReference type="AlphaFoldDB" id="A0AAE0WHL8"/>
<dbReference type="Proteomes" id="UP001274830">
    <property type="component" value="Unassembled WGS sequence"/>
</dbReference>
<comment type="function">
    <text evidence="2">Catalyzes the synthesis of 5-aminolevulinate (ALA) from succinyl-CoA and glycine, the first and rate-limiting step in heme biosynthesis.</text>
</comment>
<comment type="cofactor">
    <cofactor evidence="1 10">
        <name>pyridoxal 5'-phosphate</name>
        <dbReference type="ChEBI" id="CHEBI:597326"/>
    </cofactor>
</comment>
<evidence type="ECO:0000313" key="14">
    <source>
        <dbReference type="EMBL" id="KAK3671398.1"/>
    </source>
</evidence>
<evidence type="ECO:0000256" key="10">
    <source>
        <dbReference type="RuleBase" id="RU003693"/>
    </source>
</evidence>
<dbReference type="SUPFAM" id="SSF53383">
    <property type="entry name" value="PLP-dependent transferases"/>
    <property type="match status" value="1"/>
</dbReference>
<dbReference type="InterPro" id="IPR010961">
    <property type="entry name" value="4pyrrol_synth_NH2levulA_synth"/>
</dbReference>
<dbReference type="PANTHER" id="PTHR13693:SF102">
    <property type="entry name" value="2-AMINO-3-KETOBUTYRATE COENZYME A LIGASE, MITOCHONDRIAL"/>
    <property type="match status" value="1"/>
</dbReference>
<dbReference type="InterPro" id="IPR050087">
    <property type="entry name" value="AON_synthase_class-II"/>
</dbReference>
<comment type="subcellular location">
    <subcellularLocation>
        <location evidence="11">Mitochondrion matrix</location>
    </subcellularLocation>
</comment>
<dbReference type="GO" id="GO:0003870">
    <property type="term" value="F:5-aminolevulinate synthase activity"/>
    <property type="evidence" value="ECO:0007669"/>
    <property type="project" value="UniProtKB-EC"/>
</dbReference>
<dbReference type="CDD" id="cd06454">
    <property type="entry name" value="KBL_like"/>
    <property type="match status" value="1"/>
</dbReference>
<dbReference type="NCBIfam" id="TIGR01821">
    <property type="entry name" value="5aminolev_synth"/>
    <property type="match status" value="1"/>
</dbReference>
<keyword evidence="11" id="KW-0496">Mitochondrion</keyword>
<dbReference type="GO" id="GO:0006782">
    <property type="term" value="P:protoporphyrinogen IX biosynthetic process"/>
    <property type="evidence" value="ECO:0007669"/>
    <property type="project" value="UniProtKB-UniRule"/>
</dbReference>
<dbReference type="GO" id="GO:0030170">
    <property type="term" value="F:pyridoxal phosphate binding"/>
    <property type="evidence" value="ECO:0007669"/>
    <property type="project" value="UniProtKB-UniRule"/>
</dbReference>
<evidence type="ECO:0000259" key="13">
    <source>
        <dbReference type="Pfam" id="PF00155"/>
    </source>
</evidence>
<dbReference type="InterPro" id="IPR001917">
    <property type="entry name" value="Aminotrans_II_pyridoxalP_BS"/>
</dbReference>
<organism evidence="14 15">
    <name type="scientific">Recurvomyces mirabilis</name>
    <dbReference type="NCBI Taxonomy" id="574656"/>
    <lineage>
        <taxon>Eukaryota</taxon>
        <taxon>Fungi</taxon>
        <taxon>Dikarya</taxon>
        <taxon>Ascomycota</taxon>
        <taxon>Pezizomycotina</taxon>
        <taxon>Dothideomycetes</taxon>
        <taxon>Dothideomycetidae</taxon>
        <taxon>Mycosphaerellales</taxon>
        <taxon>Teratosphaeriaceae</taxon>
        <taxon>Recurvomyces</taxon>
    </lineage>
</organism>
<dbReference type="InterPro" id="IPR004839">
    <property type="entry name" value="Aminotransferase_I/II_large"/>
</dbReference>
<evidence type="ECO:0000313" key="15">
    <source>
        <dbReference type="Proteomes" id="UP001274830"/>
    </source>
</evidence>
<accession>A0AAE0WHL8</accession>
<keyword evidence="8 11" id="KW-0012">Acyltransferase</keyword>
<dbReference type="InterPro" id="IPR015424">
    <property type="entry name" value="PyrdxlP-dep_Trfase"/>
</dbReference>
<evidence type="ECO:0000256" key="6">
    <source>
        <dbReference type="ARBA" id="ARBA00022898"/>
    </source>
</evidence>
<evidence type="ECO:0000256" key="2">
    <source>
        <dbReference type="ARBA" id="ARBA00003076"/>
    </source>
</evidence>
<dbReference type="Gene3D" id="3.90.1150.10">
    <property type="entry name" value="Aspartate Aminotransferase, domain 1"/>
    <property type="match status" value="1"/>
</dbReference>
<dbReference type="PANTHER" id="PTHR13693">
    <property type="entry name" value="CLASS II AMINOTRANSFERASE/8-AMINO-7-OXONONANOATE SYNTHASE"/>
    <property type="match status" value="1"/>
</dbReference>
<keyword evidence="7 11" id="KW-0350">Heme biosynthesis</keyword>
<dbReference type="InterPro" id="IPR015422">
    <property type="entry name" value="PyrdxlP-dep_Trfase_small"/>
</dbReference>
<feature type="domain" description="Aminotransferase class I/classII large" evidence="13">
    <location>
        <begin position="148"/>
        <end position="509"/>
    </location>
</feature>
<proteinExistence type="inferred from homology"/>
<evidence type="ECO:0000256" key="12">
    <source>
        <dbReference type="SAM" id="MobiDB-lite"/>
    </source>
</evidence>
<protein>
    <recommendedName>
        <fullName evidence="11">5-aminolevulinate synthase</fullName>
        <ecNumber evidence="11">2.3.1.37</ecNumber>
    </recommendedName>
    <alternativeName>
        <fullName evidence="11">5-aminolevulinic acid synthase</fullName>
    </alternativeName>
    <alternativeName>
        <fullName evidence="11">Delta-ALA synthase</fullName>
    </alternativeName>
    <alternativeName>
        <fullName evidence="11">Delta-aminolevulinate synthase</fullName>
    </alternativeName>
</protein>
<evidence type="ECO:0000256" key="1">
    <source>
        <dbReference type="ARBA" id="ARBA00001933"/>
    </source>
</evidence>
<dbReference type="InterPro" id="IPR015421">
    <property type="entry name" value="PyrdxlP-dep_Trfase_major"/>
</dbReference>
<evidence type="ECO:0000256" key="11">
    <source>
        <dbReference type="RuleBase" id="RU910713"/>
    </source>
</evidence>
<evidence type="ECO:0000256" key="5">
    <source>
        <dbReference type="ARBA" id="ARBA00022679"/>
    </source>
</evidence>
<evidence type="ECO:0000256" key="4">
    <source>
        <dbReference type="ARBA" id="ARBA00008392"/>
    </source>
</evidence>
<dbReference type="FunFam" id="3.40.640.10:FF:000006">
    <property type="entry name" value="5-aminolevulinate synthase, mitochondrial"/>
    <property type="match status" value="1"/>
</dbReference>
<gene>
    <name evidence="14" type="ORF">LTR78_008676</name>
</gene>
<comment type="similarity">
    <text evidence="4 10">Belongs to the class-II pyridoxal-phosphate-dependent aminotransferase family.</text>
</comment>
<dbReference type="EMBL" id="JAUTXT010000043">
    <property type="protein sequence ID" value="KAK3671398.1"/>
    <property type="molecule type" value="Genomic_DNA"/>
</dbReference>
<evidence type="ECO:0000256" key="3">
    <source>
        <dbReference type="ARBA" id="ARBA00005029"/>
    </source>
</evidence>
<evidence type="ECO:0000256" key="7">
    <source>
        <dbReference type="ARBA" id="ARBA00023133"/>
    </source>
</evidence>